<dbReference type="Proteomes" id="UP001055879">
    <property type="component" value="Linkage Group LG04"/>
</dbReference>
<organism evidence="1 2">
    <name type="scientific">Arctium lappa</name>
    <name type="common">Greater burdock</name>
    <name type="synonym">Lappa major</name>
    <dbReference type="NCBI Taxonomy" id="4217"/>
    <lineage>
        <taxon>Eukaryota</taxon>
        <taxon>Viridiplantae</taxon>
        <taxon>Streptophyta</taxon>
        <taxon>Embryophyta</taxon>
        <taxon>Tracheophyta</taxon>
        <taxon>Spermatophyta</taxon>
        <taxon>Magnoliopsida</taxon>
        <taxon>eudicotyledons</taxon>
        <taxon>Gunneridae</taxon>
        <taxon>Pentapetalae</taxon>
        <taxon>asterids</taxon>
        <taxon>campanulids</taxon>
        <taxon>Asterales</taxon>
        <taxon>Asteraceae</taxon>
        <taxon>Carduoideae</taxon>
        <taxon>Cardueae</taxon>
        <taxon>Arctiinae</taxon>
        <taxon>Arctium</taxon>
    </lineage>
</organism>
<sequence>MISFSVLFVSSHLFVSVDNIVLVRILLLIFNTGNDSAIYGTFKEAEMDEETIVAVVSDFPMKRPREEDENRDVAFETSGYISSVNSGWFSESSLILLICSILLSMEISVTSGSLVQLLLKSSQDERFVCEAAEKALLALRTWDAEEMKAYGIEKLIEIRAFQVSDQLPESQEVSHALMLDLLTAYEKSLVLASESHTGSIKLKQGVNRED</sequence>
<protein>
    <submittedName>
        <fullName evidence="1">Uncharacterized protein</fullName>
    </submittedName>
</protein>
<keyword evidence="2" id="KW-1185">Reference proteome</keyword>
<evidence type="ECO:0000313" key="2">
    <source>
        <dbReference type="Proteomes" id="UP001055879"/>
    </source>
</evidence>
<dbReference type="EMBL" id="CM042050">
    <property type="protein sequence ID" value="KAI3735474.1"/>
    <property type="molecule type" value="Genomic_DNA"/>
</dbReference>
<evidence type="ECO:0000313" key="1">
    <source>
        <dbReference type="EMBL" id="KAI3735474.1"/>
    </source>
</evidence>
<gene>
    <name evidence="1" type="ORF">L6452_14973</name>
</gene>
<proteinExistence type="predicted"/>
<reference evidence="2" key="1">
    <citation type="journal article" date="2022" name="Mol. Ecol. Resour.">
        <title>The genomes of chicory, endive, great burdock and yacon provide insights into Asteraceae palaeo-polyploidization history and plant inulin production.</title>
        <authorList>
            <person name="Fan W."/>
            <person name="Wang S."/>
            <person name="Wang H."/>
            <person name="Wang A."/>
            <person name="Jiang F."/>
            <person name="Liu H."/>
            <person name="Zhao H."/>
            <person name="Xu D."/>
            <person name="Zhang Y."/>
        </authorList>
    </citation>
    <scope>NUCLEOTIDE SEQUENCE [LARGE SCALE GENOMIC DNA]</scope>
    <source>
        <strain evidence="2">cv. Niubang</strain>
    </source>
</reference>
<accession>A0ACB9CMG8</accession>
<comment type="caution">
    <text evidence="1">The sequence shown here is derived from an EMBL/GenBank/DDBJ whole genome shotgun (WGS) entry which is preliminary data.</text>
</comment>
<name>A0ACB9CMG8_ARCLA</name>
<reference evidence="1 2" key="2">
    <citation type="journal article" date="2022" name="Mol. Ecol. Resour.">
        <title>The genomes of chicory, endive, great burdock and yacon provide insights into Asteraceae paleo-polyploidization history and plant inulin production.</title>
        <authorList>
            <person name="Fan W."/>
            <person name="Wang S."/>
            <person name="Wang H."/>
            <person name="Wang A."/>
            <person name="Jiang F."/>
            <person name="Liu H."/>
            <person name="Zhao H."/>
            <person name="Xu D."/>
            <person name="Zhang Y."/>
        </authorList>
    </citation>
    <scope>NUCLEOTIDE SEQUENCE [LARGE SCALE GENOMIC DNA]</scope>
    <source>
        <strain evidence="2">cv. Niubang</strain>
    </source>
</reference>